<dbReference type="InterPro" id="IPR023187">
    <property type="entry name" value="Tscrpt_reg_MarR-type_CS"/>
</dbReference>
<dbReference type="PANTHER" id="PTHR33164">
    <property type="entry name" value="TRANSCRIPTIONAL REGULATOR, MARR FAMILY"/>
    <property type="match status" value="1"/>
</dbReference>
<accession>A0ABQ0AKD2</accession>
<dbReference type="InterPro" id="IPR036388">
    <property type="entry name" value="WH-like_DNA-bd_sf"/>
</dbReference>
<dbReference type="PRINTS" id="PR00598">
    <property type="entry name" value="HTHMARR"/>
</dbReference>
<dbReference type="SMART" id="SM00347">
    <property type="entry name" value="HTH_MARR"/>
    <property type="match status" value="1"/>
</dbReference>
<dbReference type="InterPro" id="IPR039422">
    <property type="entry name" value="MarR/SlyA-like"/>
</dbReference>
<dbReference type="Gene3D" id="1.10.10.10">
    <property type="entry name" value="Winged helix-like DNA-binding domain superfamily/Winged helix DNA-binding domain"/>
    <property type="match status" value="1"/>
</dbReference>
<dbReference type="PANTHER" id="PTHR33164:SF64">
    <property type="entry name" value="TRANSCRIPTIONAL REGULATOR SLYA"/>
    <property type="match status" value="1"/>
</dbReference>
<name>A0ABQ0AKD2_9RHOB</name>
<evidence type="ECO:0000313" key="5">
    <source>
        <dbReference type="EMBL" id="GAA6196299.1"/>
    </source>
</evidence>
<dbReference type="PROSITE" id="PS50995">
    <property type="entry name" value="HTH_MARR_2"/>
    <property type="match status" value="1"/>
</dbReference>
<dbReference type="Proteomes" id="UP001441944">
    <property type="component" value="Unassembled WGS sequence"/>
</dbReference>
<evidence type="ECO:0000256" key="3">
    <source>
        <dbReference type="ARBA" id="ARBA00023163"/>
    </source>
</evidence>
<gene>
    <name evidence="5" type="ORF">NBRC116598_17430</name>
</gene>
<dbReference type="EMBL" id="BAABWU010000005">
    <property type="protein sequence ID" value="GAA6196299.1"/>
    <property type="molecule type" value="Genomic_DNA"/>
</dbReference>
<evidence type="ECO:0000256" key="1">
    <source>
        <dbReference type="ARBA" id="ARBA00023015"/>
    </source>
</evidence>
<keyword evidence="1" id="KW-0805">Transcription regulation</keyword>
<evidence type="ECO:0000256" key="2">
    <source>
        <dbReference type="ARBA" id="ARBA00023125"/>
    </source>
</evidence>
<keyword evidence="2" id="KW-0238">DNA-binding</keyword>
<reference evidence="5 6" key="1">
    <citation type="submission" date="2024-04" db="EMBL/GenBank/DDBJ databases">
        <title>Draft genome sequence of Pseudophaeobacter arcticus NBRC 116598.</title>
        <authorList>
            <person name="Miyakawa T."/>
            <person name="Kusuya Y."/>
            <person name="Miura T."/>
        </authorList>
    </citation>
    <scope>NUCLEOTIDE SEQUENCE [LARGE SCALE GENOMIC DNA]</scope>
    <source>
        <strain evidence="5 6">SU-CL00105</strain>
    </source>
</reference>
<dbReference type="InterPro" id="IPR000835">
    <property type="entry name" value="HTH_MarR-typ"/>
</dbReference>
<dbReference type="SUPFAM" id="SSF46785">
    <property type="entry name" value="Winged helix' DNA-binding domain"/>
    <property type="match status" value="1"/>
</dbReference>
<dbReference type="Pfam" id="PF01047">
    <property type="entry name" value="MarR"/>
    <property type="match status" value="1"/>
</dbReference>
<keyword evidence="6" id="KW-1185">Reference proteome</keyword>
<evidence type="ECO:0000313" key="6">
    <source>
        <dbReference type="Proteomes" id="UP001441944"/>
    </source>
</evidence>
<sequence>MSEVESNLPKGIYEDIDFAVLVQIAGRMIAQHVEAIGKEAALSAGHLSVLGMIHRKPGLVQSVYGAILAINDATLGRYVDKLEDQGLVLRERCDDDRRTVRLTLTDAGLGFIIDVRTRLAEIRSEVTGGLGPSDISVLQENLVAFLTAHGPDLQET</sequence>
<proteinExistence type="predicted"/>
<protein>
    <recommendedName>
        <fullName evidence="4">HTH marR-type domain-containing protein</fullName>
    </recommendedName>
</protein>
<comment type="caution">
    <text evidence="5">The sequence shown here is derived from an EMBL/GenBank/DDBJ whole genome shotgun (WGS) entry which is preliminary data.</text>
</comment>
<dbReference type="InterPro" id="IPR036390">
    <property type="entry name" value="WH_DNA-bd_sf"/>
</dbReference>
<keyword evidence="3" id="KW-0804">Transcription</keyword>
<dbReference type="PROSITE" id="PS01117">
    <property type="entry name" value="HTH_MARR_1"/>
    <property type="match status" value="1"/>
</dbReference>
<feature type="domain" description="HTH marR-type" evidence="4">
    <location>
        <begin position="15"/>
        <end position="147"/>
    </location>
</feature>
<dbReference type="RefSeq" id="WP_295448546.1">
    <property type="nucleotide sequence ID" value="NZ_BAABWU010000005.1"/>
</dbReference>
<organism evidence="5 6">
    <name type="scientific">Pseudophaeobacter arcticus</name>
    <dbReference type="NCBI Taxonomy" id="385492"/>
    <lineage>
        <taxon>Bacteria</taxon>
        <taxon>Pseudomonadati</taxon>
        <taxon>Pseudomonadota</taxon>
        <taxon>Alphaproteobacteria</taxon>
        <taxon>Rhodobacterales</taxon>
        <taxon>Paracoccaceae</taxon>
        <taxon>Pseudophaeobacter</taxon>
    </lineage>
</organism>
<evidence type="ECO:0000259" key="4">
    <source>
        <dbReference type="PROSITE" id="PS50995"/>
    </source>
</evidence>